<dbReference type="RefSeq" id="WP_239675865.1">
    <property type="nucleotide sequence ID" value="NZ_CP070499.1"/>
</dbReference>
<protein>
    <submittedName>
        <fullName evidence="1">Uncharacterized protein</fullName>
    </submittedName>
</protein>
<accession>A0A895YJ06</accession>
<proteinExistence type="predicted"/>
<sequence>MAIEDARVMIAALAQPEALLVFGAIAAATSGARLRDELGHPPSGTSYVTPFGLEEKTSLPRDVIEQAAGRLKRAGLLEVLPDEQGRYESWRINEAALAAAST</sequence>
<dbReference type="EMBL" id="CP070499">
    <property type="protein sequence ID" value="QSB13758.1"/>
    <property type="molecule type" value="Genomic_DNA"/>
</dbReference>
<keyword evidence="2" id="KW-1185">Reference proteome</keyword>
<reference evidence="1" key="1">
    <citation type="submission" date="2021-02" db="EMBL/GenBank/DDBJ databases">
        <title>Natrosporangium hydrolyticum gen. nov., sp. nov, a haloalkaliphilic actinobacterium from a soda solonchak soil.</title>
        <authorList>
            <person name="Sorokin D.Y."/>
            <person name="Khijniak T.V."/>
            <person name="Zakharycheva A.P."/>
            <person name="Boueva O.V."/>
            <person name="Ariskina E.V."/>
            <person name="Hahnke R.L."/>
            <person name="Bunk B."/>
            <person name="Sproer C."/>
            <person name="Schumann P."/>
            <person name="Evtushenko L.I."/>
            <person name="Kublanov I.V."/>
        </authorList>
    </citation>
    <scope>NUCLEOTIDE SEQUENCE</scope>
    <source>
        <strain evidence="1">DSM 106523</strain>
    </source>
</reference>
<gene>
    <name evidence="1" type="ORF">JQS43_19650</name>
</gene>
<dbReference type="KEGG" id="nhy:JQS43_19650"/>
<evidence type="ECO:0000313" key="1">
    <source>
        <dbReference type="EMBL" id="QSB13758.1"/>
    </source>
</evidence>
<organism evidence="1 2">
    <name type="scientific">Natronosporangium hydrolyticum</name>
    <dbReference type="NCBI Taxonomy" id="2811111"/>
    <lineage>
        <taxon>Bacteria</taxon>
        <taxon>Bacillati</taxon>
        <taxon>Actinomycetota</taxon>
        <taxon>Actinomycetes</taxon>
        <taxon>Micromonosporales</taxon>
        <taxon>Micromonosporaceae</taxon>
        <taxon>Natronosporangium</taxon>
    </lineage>
</organism>
<name>A0A895YJ06_9ACTN</name>
<dbReference type="AlphaFoldDB" id="A0A895YJ06"/>
<evidence type="ECO:0000313" key="2">
    <source>
        <dbReference type="Proteomes" id="UP000662857"/>
    </source>
</evidence>
<dbReference type="Proteomes" id="UP000662857">
    <property type="component" value="Chromosome"/>
</dbReference>